<name>A0A0F9M7M3_9ZZZZ</name>
<gene>
    <name evidence="1" type="ORF">LCGC14_1189390</name>
</gene>
<organism evidence="1">
    <name type="scientific">marine sediment metagenome</name>
    <dbReference type="NCBI Taxonomy" id="412755"/>
    <lineage>
        <taxon>unclassified sequences</taxon>
        <taxon>metagenomes</taxon>
        <taxon>ecological metagenomes</taxon>
    </lineage>
</organism>
<evidence type="ECO:0000313" key="1">
    <source>
        <dbReference type="EMBL" id="KKM95321.1"/>
    </source>
</evidence>
<protein>
    <submittedName>
        <fullName evidence="1">Uncharacterized protein</fullName>
    </submittedName>
</protein>
<dbReference type="EMBL" id="LAZR01006022">
    <property type="protein sequence ID" value="KKM95321.1"/>
    <property type="molecule type" value="Genomic_DNA"/>
</dbReference>
<comment type="caution">
    <text evidence="1">The sequence shown here is derived from an EMBL/GenBank/DDBJ whole genome shotgun (WGS) entry which is preliminary data.</text>
</comment>
<accession>A0A0F9M7M3</accession>
<proteinExistence type="predicted"/>
<reference evidence="1" key="1">
    <citation type="journal article" date="2015" name="Nature">
        <title>Complex archaea that bridge the gap between prokaryotes and eukaryotes.</title>
        <authorList>
            <person name="Spang A."/>
            <person name="Saw J.H."/>
            <person name="Jorgensen S.L."/>
            <person name="Zaremba-Niedzwiedzka K."/>
            <person name="Martijn J."/>
            <person name="Lind A.E."/>
            <person name="van Eijk R."/>
            <person name="Schleper C."/>
            <person name="Guy L."/>
            <person name="Ettema T.J."/>
        </authorList>
    </citation>
    <scope>NUCLEOTIDE SEQUENCE</scope>
</reference>
<dbReference type="AlphaFoldDB" id="A0A0F9M7M3"/>
<sequence length="273" mass="31411">MKREVLAAANDLQCGGTTGLCPPRVELDDGGYYQYSVIQKAMWQFWRAGWNKIGKVAGDDNLYTVINGEPVDGDHHGTYQLWSKRRIDQYNAAVECLLVPSAISKKMFFTRGTPAHSGVGFDVEDQVAQEFGGYKRKSHQKIELTIQGNRFLFAHHGPSPGLRDHTWGNLIRLELRDQFNKAIKQGRKPPQYFVWAHFHQKVYETLTIDYKGKEFTMHGYIVPGWQLGSAYISRRIKGEDSFEIGMLYFVIEDGRVTHHWIVDRRDTTERVDL</sequence>